<keyword evidence="1" id="KW-0812">Transmembrane</keyword>
<feature type="domain" description="Phosphatidic acid phosphatase type 2/haloperoxidase" evidence="2">
    <location>
        <begin position="135"/>
        <end position="244"/>
    </location>
</feature>
<dbReference type="InterPro" id="IPR036938">
    <property type="entry name" value="PAP2/HPO_sf"/>
</dbReference>
<organism evidence="3 4">
    <name type="scientific">Duganella alba</name>
    <dbReference type="NCBI Taxonomy" id="2666081"/>
    <lineage>
        <taxon>Bacteria</taxon>
        <taxon>Pseudomonadati</taxon>
        <taxon>Pseudomonadota</taxon>
        <taxon>Betaproteobacteria</taxon>
        <taxon>Burkholderiales</taxon>
        <taxon>Oxalobacteraceae</taxon>
        <taxon>Telluria group</taxon>
        <taxon>Duganella</taxon>
    </lineage>
</organism>
<evidence type="ECO:0000256" key="1">
    <source>
        <dbReference type="SAM" id="Phobius"/>
    </source>
</evidence>
<dbReference type="Proteomes" id="UP000481037">
    <property type="component" value="Unassembled WGS sequence"/>
</dbReference>
<feature type="transmembrane region" description="Helical" evidence="1">
    <location>
        <begin position="108"/>
        <end position="129"/>
    </location>
</feature>
<feature type="transmembrane region" description="Helical" evidence="1">
    <location>
        <begin position="173"/>
        <end position="194"/>
    </location>
</feature>
<feature type="transmembrane region" description="Helical" evidence="1">
    <location>
        <begin position="203"/>
        <end position="223"/>
    </location>
</feature>
<sequence>MWSIRPSTMPCRRCGRASRTRCSASVRWPTCWKRWTGMTNRPSDLEAPPRVARYTGAILLFVVLLAALMLFGMLAEDVAEGEHIFFDEPVLHWLRGLSNGPLDLAMKAVTWLGSVWTVVPLLALALWWLRRERYASLYLLLANAGAALLNVAAKHGFARIRPTYWEPMVHETSYSFPSGHAMETMALVASLWLVRRHGVHRGFLVLGVVYVVLVGVSRMYLGVHYPSDVLAGWCAAFCWCQGLAMAMRQMHR</sequence>
<dbReference type="Pfam" id="PF01569">
    <property type="entry name" value="PAP2"/>
    <property type="match status" value="1"/>
</dbReference>
<dbReference type="EMBL" id="WKJM01000001">
    <property type="protein sequence ID" value="MRX06609.1"/>
    <property type="molecule type" value="Genomic_DNA"/>
</dbReference>
<dbReference type="CDD" id="cd03392">
    <property type="entry name" value="PAP2_like_2"/>
    <property type="match status" value="1"/>
</dbReference>
<dbReference type="AlphaFoldDB" id="A0A6L5QAB8"/>
<dbReference type="InterPro" id="IPR000326">
    <property type="entry name" value="PAP2/HPO"/>
</dbReference>
<feature type="transmembrane region" description="Helical" evidence="1">
    <location>
        <begin position="229"/>
        <end position="247"/>
    </location>
</feature>
<dbReference type="PANTHER" id="PTHR14969:SF13">
    <property type="entry name" value="AT30094P"/>
    <property type="match status" value="1"/>
</dbReference>
<feature type="transmembrane region" description="Helical" evidence="1">
    <location>
        <begin position="136"/>
        <end position="153"/>
    </location>
</feature>
<proteinExistence type="predicted"/>
<keyword evidence="1" id="KW-0472">Membrane</keyword>
<keyword evidence="4" id="KW-1185">Reference proteome</keyword>
<dbReference type="SMART" id="SM00014">
    <property type="entry name" value="acidPPc"/>
    <property type="match status" value="1"/>
</dbReference>
<gene>
    <name evidence="3" type="ORF">GJ697_02025</name>
</gene>
<keyword evidence="1" id="KW-1133">Transmembrane helix</keyword>
<name>A0A6L5QAB8_9BURK</name>
<evidence type="ECO:0000313" key="3">
    <source>
        <dbReference type="EMBL" id="MRX06609.1"/>
    </source>
</evidence>
<reference evidence="3 4" key="1">
    <citation type="submission" date="2019-11" db="EMBL/GenBank/DDBJ databases">
        <title>Novel species isolated from a subtropical stream in China.</title>
        <authorList>
            <person name="Lu H."/>
        </authorList>
    </citation>
    <scope>NUCLEOTIDE SEQUENCE [LARGE SCALE GENOMIC DNA]</scope>
    <source>
        <strain evidence="3 4">FT25W</strain>
    </source>
</reference>
<dbReference type="Gene3D" id="1.20.144.10">
    <property type="entry name" value="Phosphatidic acid phosphatase type 2/haloperoxidase"/>
    <property type="match status" value="1"/>
</dbReference>
<protein>
    <submittedName>
        <fullName evidence="3">Phosphatase PAP2 family protein</fullName>
    </submittedName>
</protein>
<dbReference type="PANTHER" id="PTHR14969">
    <property type="entry name" value="SPHINGOSINE-1-PHOSPHATE PHOSPHOHYDROLASE"/>
    <property type="match status" value="1"/>
</dbReference>
<accession>A0A6L5QAB8</accession>
<dbReference type="SUPFAM" id="SSF48317">
    <property type="entry name" value="Acid phosphatase/Vanadium-dependent haloperoxidase"/>
    <property type="match status" value="1"/>
</dbReference>
<feature type="transmembrane region" description="Helical" evidence="1">
    <location>
        <begin position="51"/>
        <end position="75"/>
    </location>
</feature>
<comment type="caution">
    <text evidence="3">The sequence shown here is derived from an EMBL/GenBank/DDBJ whole genome shotgun (WGS) entry which is preliminary data.</text>
</comment>
<evidence type="ECO:0000313" key="4">
    <source>
        <dbReference type="Proteomes" id="UP000481037"/>
    </source>
</evidence>
<evidence type="ECO:0000259" key="2">
    <source>
        <dbReference type="SMART" id="SM00014"/>
    </source>
</evidence>